<evidence type="ECO:0000313" key="6">
    <source>
        <dbReference type="EMBL" id="ADJ24156.1"/>
    </source>
</evidence>
<evidence type="ECO:0000256" key="1">
    <source>
        <dbReference type="ARBA" id="ARBA00001933"/>
    </source>
</evidence>
<dbReference type="Pfam" id="PF02082">
    <property type="entry name" value="Rrf2"/>
    <property type="match status" value="1"/>
</dbReference>
<dbReference type="Pfam" id="PF00266">
    <property type="entry name" value="Aminotran_5"/>
    <property type="match status" value="1"/>
</dbReference>
<dbReference type="PANTHER" id="PTHR11601">
    <property type="entry name" value="CYSTEINE DESULFURYLASE FAMILY MEMBER"/>
    <property type="match status" value="1"/>
</dbReference>
<keyword evidence="6" id="KW-0808">Transferase</keyword>
<sequence>MELTTKGRYAVMAMADLAAHADRTAVPLSSVAERQHLPLSYLEQLFVPLRRSGLVESARGRAGGYRLSKKPEEISIAAVMAAVEEVTHFTRCTDNDPRCSVGTPCLTHGLWSALSRATSEFLESVSLADVLPGGEFAVKAAATATESPAPPMRAYLDYNATAPLCSEAKVAMIEALDVVGNPSSVHMEGRRARGVVESARESVARLVGAKPSEVVFTSGASEANAWVMAQPWQTILTNGIEHDSVLAPARAAKCNVLELATGRNGIVCVEQIAEYVLKHGVPRPAVIALQMANNETGVIQPVGEVAEFARAHGILMHSDAVQAAGRVPVDFASLGLDTMAISAHKLGGPKGIGALIIRDHLDLVPMLRGGGQERRRRAGTENVAAIAGFGAAAEAAHAELRSMAAIESLRDDLEAHIRAISPRAEIIGEASPRIGNTIAVALPGKLAETLVIRLDLAGVAVSAGSACSSGKVGASHVLEAMGLGPEIASGTIRISLGRETTKDDIAAFVAAWQAIAGSQAIAA</sequence>
<protein>
    <submittedName>
        <fullName evidence="6">Transcriptional regulator, Rrf2 family</fullName>
        <ecNumber evidence="6">2.8.1.7</ecNumber>
    </submittedName>
</protein>
<dbReference type="Gene3D" id="3.40.640.10">
    <property type="entry name" value="Type I PLP-dependent aspartate aminotransferase-like (Major domain)"/>
    <property type="match status" value="1"/>
</dbReference>
<dbReference type="STRING" id="582899.Hden_2359"/>
<gene>
    <name evidence="6" type="ordered locus">Hden_2359</name>
</gene>
<dbReference type="eggNOG" id="COG1104">
    <property type="taxonomic scope" value="Bacteria"/>
</dbReference>
<dbReference type="Gene3D" id="3.90.1150.10">
    <property type="entry name" value="Aspartate Aminotransferase, domain 1"/>
    <property type="match status" value="1"/>
</dbReference>
<comment type="catalytic activity">
    <reaction evidence="4">
        <text>(sulfur carrier)-H + L-cysteine = (sulfur carrier)-SH + L-alanine</text>
        <dbReference type="Rhea" id="RHEA:43892"/>
        <dbReference type="Rhea" id="RHEA-COMP:14737"/>
        <dbReference type="Rhea" id="RHEA-COMP:14739"/>
        <dbReference type="ChEBI" id="CHEBI:29917"/>
        <dbReference type="ChEBI" id="CHEBI:35235"/>
        <dbReference type="ChEBI" id="CHEBI:57972"/>
        <dbReference type="ChEBI" id="CHEBI:64428"/>
        <dbReference type="EC" id="2.8.1.7"/>
    </reaction>
</comment>
<dbReference type="HOGENOM" id="CLU_003433_0_0_5"/>
<dbReference type="InterPro" id="IPR036390">
    <property type="entry name" value="WH_DNA-bd_sf"/>
</dbReference>
<dbReference type="EC" id="2.8.1.7" evidence="6"/>
<dbReference type="InterPro" id="IPR000192">
    <property type="entry name" value="Aminotrans_V_dom"/>
</dbReference>
<dbReference type="SUPFAM" id="SSF46785">
    <property type="entry name" value="Winged helix' DNA-binding domain"/>
    <property type="match status" value="1"/>
</dbReference>
<dbReference type="PROSITE" id="PS51197">
    <property type="entry name" value="HTH_RRF2_2"/>
    <property type="match status" value="1"/>
</dbReference>
<dbReference type="OrthoDB" id="9808002at2"/>
<name>D8JRT8_HYPDA</name>
<dbReference type="EMBL" id="CP002083">
    <property type="protein sequence ID" value="ADJ24156.1"/>
    <property type="molecule type" value="Genomic_DNA"/>
</dbReference>
<dbReference type="InterPro" id="IPR036388">
    <property type="entry name" value="WH-like_DNA-bd_sf"/>
</dbReference>
<dbReference type="Gene3D" id="1.10.10.10">
    <property type="entry name" value="Winged helix-like DNA-binding domain superfamily/Winged helix DNA-binding domain"/>
    <property type="match status" value="1"/>
</dbReference>
<dbReference type="InterPro" id="IPR015424">
    <property type="entry name" value="PyrdxlP-dep_Trfase"/>
</dbReference>
<dbReference type="PANTHER" id="PTHR11601:SF34">
    <property type="entry name" value="CYSTEINE DESULFURASE"/>
    <property type="match status" value="1"/>
</dbReference>
<organism evidence="6 7">
    <name type="scientific">Hyphomicrobium denitrificans (strain ATCC 51888 / DSM 1869 / NCIMB 11706 / TK 0415)</name>
    <dbReference type="NCBI Taxonomy" id="582899"/>
    <lineage>
        <taxon>Bacteria</taxon>
        <taxon>Pseudomonadati</taxon>
        <taxon>Pseudomonadota</taxon>
        <taxon>Alphaproteobacteria</taxon>
        <taxon>Hyphomicrobiales</taxon>
        <taxon>Hyphomicrobiaceae</taxon>
        <taxon>Hyphomicrobium</taxon>
    </lineage>
</organism>
<comment type="similarity">
    <text evidence="2">Belongs to the class-V pyridoxal-phosphate-dependent aminotransferase family. NifS/IscS subfamily.</text>
</comment>
<evidence type="ECO:0000256" key="2">
    <source>
        <dbReference type="ARBA" id="ARBA00006490"/>
    </source>
</evidence>
<evidence type="ECO:0000313" key="7">
    <source>
        <dbReference type="Proteomes" id="UP000002033"/>
    </source>
</evidence>
<dbReference type="eggNOG" id="COG1959">
    <property type="taxonomic scope" value="Bacteria"/>
</dbReference>
<dbReference type="AlphaFoldDB" id="D8JRT8"/>
<evidence type="ECO:0000256" key="4">
    <source>
        <dbReference type="ARBA" id="ARBA00050776"/>
    </source>
</evidence>
<dbReference type="SUPFAM" id="SSF53383">
    <property type="entry name" value="PLP-dependent transferases"/>
    <property type="match status" value="1"/>
</dbReference>
<proteinExistence type="inferred from homology"/>
<dbReference type="RefSeq" id="WP_013216315.1">
    <property type="nucleotide sequence ID" value="NC_014313.1"/>
</dbReference>
<dbReference type="NCBIfam" id="TIGR00738">
    <property type="entry name" value="rrf2_super"/>
    <property type="match status" value="1"/>
</dbReference>
<dbReference type="GO" id="GO:0031071">
    <property type="term" value="F:cysteine desulfurase activity"/>
    <property type="evidence" value="ECO:0007669"/>
    <property type="project" value="UniProtKB-EC"/>
</dbReference>
<dbReference type="KEGG" id="hdn:Hden_2359"/>
<reference evidence="7" key="1">
    <citation type="journal article" date="2011" name="J. Bacteriol.">
        <title>Genome sequences of eight morphologically diverse alphaproteobacteria.</title>
        <authorList>
            <consortium name="US DOE Joint Genome Institute"/>
            <person name="Brown P.J."/>
            <person name="Kysela D.T."/>
            <person name="Buechlein A."/>
            <person name="Hemmerich C."/>
            <person name="Brun Y.V."/>
        </authorList>
    </citation>
    <scope>NUCLEOTIDE SEQUENCE [LARGE SCALE GENOMIC DNA]</scope>
    <source>
        <strain evidence="7">ATCC 51888 / DSM 1869 / NCIB 11706 / TK 0415</strain>
    </source>
</reference>
<dbReference type="InterPro" id="IPR015422">
    <property type="entry name" value="PyrdxlP-dep_Trfase_small"/>
</dbReference>
<comment type="cofactor">
    <cofactor evidence="1">
        <name>pyridoxal 5'-phosphate</name>
        <dbReference type="ChEBI" id="CHEBI:597326"/>
    </cofactor>
</comment>
<dbReference type="PROSITE" id="PS01332">
    <property type="entry name" value="HTH_RRF2_1"/>
    <property type="match status" value="1"/>
</dbReference>
<evidence type="ECO:0000259" key="5">
    <source>
        <dbReference type="Pfam" id="PF00266"/>
    </source>
</evidence>
<dbReference type="Proteomes" id="UP000002033">
    <property type="component" value="Chromosome"/>
</dbReference>
<accession>D8JRT8</accession>
<dbReference type="InterPro" id="IPR000944">
    <property type="entry name" value="Tscrpt_reg_Rrf2"/>
</dbReference>
<keyword evidence="7" id="KW-1185">Reference proteome</keyword>
<dbReference type="Gene3D" id="1.10.260.50">
    <property type="match status" value="1"/>
</dbReference>
<keyword evidence="3" id="KW-0663">Pyridoxal phosphate</keyword>
<evidence type="ECO:0000256" key="3">
    <source>
        <dbReference type="ARBA" id="ARBA00022898"/>
    </source>
</evidence>
<dbReference type="InterPro" id="IPR015421">
    <property type="entry name" value="PyrdxlP-dep_Trfase_major"/>
</dbReference>
<dbReference type="InterPro" id="IPR030489">
    <property type="entry name" value="TR_Rrf2-type_CS"/>
</dbReference>
<feature type="domain" description="Aminotransferase class V" evidence="5">
    <location>
        <begin position="155"/>
        <end position="508"/>
    </location>
</feature>